<dbReference type="RefSeq" id="WP_005683838.1">
    <property type="nucleotide sequence ID" value="NZ_ADNC01000027.1"/>
</dbReference>
<keyword evidence="6" id="KW-1185">Reference proteome</keyword>
<dbReference type="PANTHER" id="PTHR42939">
    <property type="entry name" value="ABC TRANSPORTER ATP-BINDING PROTEIN ALBC-RELATED"/>
    <property type="match status" value="1"/>
</dbReference>
<dbReference type="InterPro" id="IPR003439">
    <property type="entry name" value="ABC_transporter-like_ATP-bd"/>
</dbReference>
<sequence length="306" mass="35218">MKKIAIEFKNVNKSFGHKTVLNNINFKIYEGQFHGFIGANGAGKTTSFRSLLGFYPSVTGEIEILGQSFKDQESKRKIGYIPEEATFPKKLKVFEYLEMMAQLSGLSVEQGKLKVQELSKNHNLSEEILKKSGINLSSGEKKKVLLIQSLLNDPEILILDEPAANLDPKIRIELYEILKDLNKKGKTIFISSHILAELEKYIDSYTVIEKGKIYETKTIQEKTSEKEYSYYIKSPEIWIVEDSLKLFNKNYHVEYQIKDNIIHLKCDDLLFNKLLLYLLKKEIKIDSSGKQSVNLNDLYFDVLKAE</sequence>
<dbReference type="GO" id="GO:0005524">
    <property type="term" value="F:ATP binding"/>
    <property type="evidence" value="ECO:0007669"/>
    <property type="project" value="UniProtKB-KW"/>
</dbReference>
<dbReference type="eggNOG" id="COG1131">
    <property type="taxonomic scope" value="Bacteria"/>
</dbReference>
<dbReference type="Proteomes" id="UP000004757">
    <property type="component" value="Unassembled WGS sequence"/>
</dbReference>
<dbReference type="PROSITE" id="PS00211">
    <property type="entry name" value="ABC_TRANSPORTER_1"/>
    <property type="match status" value="1"/>
</dbReference>
<dbReference type="OrthoDB" id="9775135at2"/>
<evidence type="ECO:0000256" key="2">
    <source>
        <dbReference type="ARBA" id="ARBA00022741"/>
    </source>
</evidence>
<dbReference type="InterPro" id="IPR003593">
    <property type="entry name" value="AAA+_ATPase"/>
</dbReference>
<dbReference type="SMART" id="SM00382">
    <property type="entry name" value="AAA"/>
    <property type="match status" value="1"/>
</dbReference>
<dbReference type="STRING" id="747682.MALL_0516"/>
<gene>
    <name evidence="5" type="ORF">MALL_0516</name>
</gene>
<protein>
    <submittedName>
        <fullName evidence="5">ABC transporter, ATP-binding protein</fullName>
    </submittedName>
</protein>
<dbReference type="AlphaFoldDB" id="D4XWB5"/>
<feature type="domain" description="ABC transporter" evidence="4">
    <location>
        <begin position="6"/>
        <end position="235"/>
    </location>
</feature>
<keyword evidence="3 5" id="KW-0067">ATP-binding</keyword>
<dbReference type="InterPro" id="IPR051782">
    <property type="entry name" value="ABC_Transporter_VariousFunc"/>
</dbReference>
<accession>D4XWB5</accession>
<dbReference type="PROSITE" id="PS50893">
    <property type="entry name" value="ABC_TRANSPORTER_2"/>
    <property type="match status" value="1"/>
</dbReference>
<evidence type="ECO:0000259" key="4">
    <source>
        <dbReference type="PROSITE" id="PS50893"/>
    </source>
</evidence>
<name>D4XWB5_9BACT</name>
<reference evidence="5 6" key="1">
    <citation type="submission" date="2010-03" db="EMBL/GenBank/DDBJ databases">
        <authorList>
            <person name="Glass J.I."/>
            <person name="Benders G.A."/>
            <person name="Durkin A.S."/>
            <person name="Farmerie W.G."/>
            <person name="Hlavinka K."/>
            <person name="Hostetler J."/>
            <person name="Jackson J."/>
            <person name="May M.A."/>
            <person name="Miller R.H."/>
            <person name="Paralanov V."/>
            <person name="Radune D."/>
            <person name="Szczypinski B."/>
            <person name="Brown D.R."/>
        </authorList>
    </citation>
    <scope>NUCLEOTIDE SEQUENCE [LARGE SCALE GENOMIC DNA]</scope>
    <source>
        <strain evidence="5 6">A21JP2</strain>
    </source>
</reference>
<keyword evidence="1" id="KW-0813">Transport</keyword>
<dbReference type="InterPro" id="IPR027417">
    <property type="entry name" value="P-loop_NTPase"/>
</dbReference>
<evidence type="ECO:0000256" key="3">
    <source>
        <dbReference type="ARBA" id="ARBA00022840"/>
    </source>
</evidence>
<dbReference type="PANTHER" id="PTHR42939:SF1">
    <property type="entry name" value="ABC TRANSPORTER ATP-BINDING PROTEIN ALBC-RELATED"/>
    <property type="match status" value="1"/>
</dbReference>
<dbReference type="CDD" id="cd03230">
    <property type="entry name" value="ABC_DR_subfamily_A"/>
    <property type="match status" value="1"/>
</dbReference>
<dbReference type="GO" id="GO:0016887">
    <property type="term" value="F:ATP hydrolysis activity"/>
    <property type="evidence" value="ECO:0007669"/>
    <property type="project" value="InterPro"/>
</dbReference>
<dbReference type="Gene3D" id="3.40.50.300">
    <property type="entry name" value="P-loop containing nucleotide triphosphate hydrolases"/>
    <property type="match status" value="1"/>
</dbReference>
<evidence type="ECO:0000313" key="6">
    <source>
        <dbReference type="Proteomes" id="UP000004757"/>
    </source>
</evidence>
<organism evidence="5 6">
    <name type="scientific">Mycoplasmopsis alligatoris A21JP2</name>
    <dbReference type="NCBI Taxonomy" id="747682"/>
    <lineage>
        <taxon>Bacteria</taxon>
        <taxon>Bacillati</taxon>
        <taxon>Mycoplasmatota</taxon>
        <taxon>Mycoplasmoidales</taxon>
        <taxon>Metamycoplasmataceae</taxon>
        <taxon>Mycoplasmopsis</taxon>
    </lineage>
</organism>
<evidence type="ECO:0000313" key="5">
    <source>
        <dbReference type="EMBL" id="EFF41218.1"/>
    </source>
</evidence>
<dbReference type="SUPFAM" id="SSF52540">
    <property type="entry name" value="P-loop containing nucleoside triphosphate hydrolases"/>
    <property type="match status" value="1"/>
</dbReference>
<comment type="caution">
    <text evidence="5">The sequence shown here is derived from an EMBL/GenBank/DDBJ whole genome shotgun (WGS) entry which is preliminary data.</text>
</comment>
<dbReference type="InterPro" id="IPR017871">
    <property type="entry name" value="ABC_transporter-like_CS"/>
</dbReference>
<dbReference type="Pfam" id="PF00005">
    <property type="entry name" value="ABC_tran"/>
    <property type="match status" value="1"/>
</dbReference>
<dbReference type="EMBL" id="ADNC01000027">
    <property type="protein sequence ID" value="EFF41218.1"/>
    <property type="molecule type" value="Genomic_DNA"/>
</dbReference>
<evidence type="ECO:0000256" key="1">
    <source>
        <dbReference type="ARBA" id="ARBA00022448"/>
    </source>
</evidence>
<keyword evidence="2" id="KW-0547">Nucleotide-binding</keyword>
<proteinExistence type="predicted"/>